<feature type="non-terminal residue" evidence="1">
    <location>
        <position position="109"/>
    </location>
</feature>
<sequence length="109" mass="12230">PPRVDVKRFVSVDEGGQATITKENVAIWDDDTDDKDVICDVILPPTCGTVYPAPFTVHQLESGSVIYSQTEHKRMEPMEDTFIISCHDVNPLRKHSGRLTVTIHPLNDE</sequence>
<accession>A0A0A9Y952</accession>
<proteinExistence type="predicted"/>
<organism evidence="1">
    <name type="scientific">Lygus hesperus</name>
    <name type="common">Western plant bug</name>
    <dbReference type="NCBI Taxonomy" id="30085"/>
    <lineage>
        <taxon>Eukaryota</taxon>
        <taxon>Metazoa</taxon>
        <taxon>Ecdysozoa</taxon>
        <taxon>Arthropoda</taxon>
        <taxon>Hexapoda</taxon>
        <taxon>Insecta</taxon>
        <taxon>Pterygota</taxon>
        <taxon>Neoptera</taxon>
        <taxon>Paraneoptera</taxon>
        <taxon>Hemiptera</taxon>
        <taxon>Heteroptera</taxon>
        <taxon>Panheteroptera</taxon>
        <taxon>Cimicomorpha</taxon>
        <taxon>Miridae</taxon>
        <taxon>Mirini</taxon>
        <taxon>Lygus</taxon>
    </lineage>
</organism>
<gene>
    <name evidence="1" type="primary">FREM2_2</name>
    <name evidence="1" type="ORF">CM83_2902</name>
</gene>
<reference evidence="1" key="1">
    <citation type="journal article" date="2014" name="PLoS ONE">
        <title>Transcriptome-Based Identification of ABC Transporters in the Western Tarnished Plant Bug Lygus hesperus.</title>
        <authorList>
            <person name="Hull J.J."/>
            <person name="Chaney K."/>
            <person name="Geib S.M."/>
            <person name="Fabrick J.A."/>
            <person name="Brent C.S."/>
            <person name="Walsh D."/>
            <person name="Lavine L.C."/>
        </authorList>
    </citation>
    <scope>NUCLEOTIDE SEQUENCE</scope>
</reference>
<dbReference type="Pfam" id="PF16184">
    <property type="entry name" value="Cadherin_3"/>
    <property type="match status" value="1"/>
</dbReference>
<protein>
    <submittedName>
        <fullName evidence="1">FRAS1-related extracellular matrix protein 2</fullName>
    </submittedName>
</protein>
<reference evidence="1" key="2">
    <citation type="submission" date="2014-07" db="EMBL/GenBank/DDBJ databases">
        <authorList>
            <person name="Hull J."/>
        </authorList>
    </citation>
    <scope>NUCLEOTIDE SEQUENCE</scope>
</reference>
<feature type="non-terminal residue" evidence="1">
    <location>
        <position position="1"/>
    </location>
</feature>
<dbReference type="EMBL" id="GBHO01015468">
    <property type="protein sequence ID" value="JAG28136.1"/>
    <property type="molecule type" value="Transcribed_RNA"/>
</dbReference>
<name>A0A0A9Y952_LYGHE</name>
<dbReference type="AlphaFoldDB" id="A0A0A9Y952"/>
<evidence type="ECO:0000313" key="1">
    <source>
        <dbReference type="EMBL" id="JAG28136.1"/>
    </source>
</evidence>